<accession>A0A521ALX3</accession>
<evidence type="ECO:0000313" key="3">
    <source>
        <dbReference type="Proteomes" id="UP000319267"/>
    </source>
</evidence>
<gene>
    <name evidence="2" type="ORF">SAMN06265220_101265</name>
</gene>
<feature type="transmembrane region" description="Helical" evidence="1">
    <location>
        <begin position="79"/>
        <end position="100"/>
    </location>
</feature>
<dbReference type="AlphaFoldDB" id="A0A521ALX3"/>
<reference evidence="2 3" key="1">
    <citation type="submission" date="2017-05" db="EMBL/GenBank/DDBJ databases">
        <authorList>
            <person name="Varghese N."/>
            <person name="Submissions S."/>
        </authorList>
    </citation>
    <scope>NUCLEOTIDE SEQUENCE [LARGE SCALE GENOMIC DNA]</scope>
    <source>
        <strain evidence="2 3">DSM 29982</strain>
    </source>
</reference>
<evidence type="ECO:0000313" key="2">
    <source>
        <dbReference type="EMBL" id="SMO35792.1"/>
    </source>
</evidence>
<feature type="transmembrane region" description="Helical" evidence="1">
    <location>
        <begin position="7"/>
        <end position="32"/>
    </location>
</feature>
<keyword evidence="1" id="KW-1133">Transmembrane helix</keyword>
<dbReference type="EMBL" id="FXTQ01000001">
    <property type="protein sequence ID" value="SMO35792.1"/>
    <property type="molecule type" value="Genomic_DNA"/>
</dbReference>
<keyword evidence="1" id="KW-0472">Membrane</keyword>
<name>A0A521ALX3_9FLAO</name>
<sequence>MKISKIILGTIIPIAITTLIVIGCLFINQIFFTEPNIACETYQLSNTTYLTYALIIIAFTSFYQIAIGNFILKQDKNSFVLGLLNSLTYALFYIGILILINLFQRKIEWDFFLIFFLLFFILGLLFTVSIKLWRKIIL</sequence>
<organism evidence="2 3">
    <name type="scientific">Flavobacterium nitrogenifigens</name>
    <dbReference type="NCBI Taxonomy" id="1617283"/>
    <lineage>
        <taxon>Bacteria</taxon>
        <taxon>Pseudomonadati</taxon>
        <taxon>Bacteroidota</taxon>
        <taxon>Flavobacteriia</taxon>
        <taxon>Flavobacteriales</taxon>
        <taxon>Flavobacteriaceae</taxon>
        <taxon>Flavobacterium</taxon>
    </lineage>
</organism>
<dbReference type="Proteomes" id="UP000319267">
    <property type="component" value="Unassembled WGS sequence"/>
</dbReference>
<keyword evidence="3" id="KW-1185">Reference proteome</keyword>
<dbReference type="PROSITE" id="PS51257">
    <property type="entry name" value="PROKAR_LIPOPROTEIN"/>
    <property type="match status" value="1"/>
</dbReference>
<evidence type="ECO:0000256" key="1">
    <source>
        <dbReference type="SAM" id="Phobius"/>
    </source>
</evidence>
<protein>
    <submittedName>
        <fullName evidence="2">Uncharacterized protein</fullName>
    </submittedName>
</protein>
<keyword evidence="1" id="KW-0812">Transmembrane</keyword>
<feature type="transmembrane region" description="Helical" evidence="1">
    <location>
        <begin position="52"/>
        <end position="72"/>
    </location>
</feature>
<feature type="transmembrane region" description="Helical" evidence="1">
    <location>
        <begin position="112"/>
        <end position="133"/>
    </location>
</feature>
<proteinExistence type="predicted"/>